<organism evidence="1 2">
    <name type="scientific">Mycetomoellerius zeteki</name>
    <dbReference type="NCBI Taxonomy" id="64791"/>
    <lineage>
        <taxon>Eukaryota</taxon>
        <taxon>Metazoa</taxon>
        <taxon>Ecdysozoa</taxon>
        <taxon>Arthropoda</taxon>
        <taxon>Hexapoda</taxon>
        <taxon>Insecta</taxon>
        <taxon>Pterygota</taxon>
        <taxon>Neoptera</taxon>
        <taxon>Endopterygota</taxon>
        <taxon>Hymenoptera</taxon>
        <taxon>Apocrita</taxon>
        <taxon>Aculeata</taxon>
        <taxon>Formicoidea</taxon>
        <taxon>Formicidae</taxon>
        <taxon>Myrmicinae</taxon>
        <taxon>Mycetomoellerius</taxon>
    </lineage>
</organism>
<reference evidence="1 2" key="1">
    <citation type="submission" date="2015-09" db="EMBL/GenBank/DDBJ databases">
        <title>Trachymyrmex zeteki WGS genome.</title>
        <authorList>
            <person name="Nygaard S."/>
            <person name="Hu H."/>
            <person name="Boomsma J."/>
            <person name="Zhang G."/>
        </authorList>
    </citation>
    <scope>NUCLEOTIDE SEQUENCE [LARGE SCALE GENOMIC DNA]</scope>
    <source>
        <strain evidence="1">Tzet28-1</strain>
        <tissue evidence="1">Whole body</tissue>
    </source>
</reference>
<dbReference type="EMBL" id="KQ983080">
    <property type="protein sequence ID" value="KYQ47742.1"/>
    <property type="molecule type" value="Genomic_DNA"/>
</dbReference>
<gene>
    <name evidence="1" type="ORF">ALC60_13230</name>
</gene>
<accession>A0A151WIR9</accession>
<dbReference type="STRING" id="64791.A0A151WIR9"/>
<dbReference type="GO" id="GO:0003676">
    <property type="term" value="F:nucleic acid binding"/>
    <property type="evidence" value="ECO:0007669"/>
    <property type="project" value="InterPro"/>
</dbReference>
<keyword evidence="2" id="KW-1185">Reference proteome</keyword>
<dbReference type="InterPro" id="IPR036397">
    <property type="entry name" value="RNaseH_sf"/>
</dbReference>
<proteinExistence type="predicted"/>
<evidence type="ECO:0000313" key="2">
    <source>
        <dbReference type="Proteomes" id="UP000075809"/>
    </source>
</evidence>
<protein>
    <submittedName>
        <fullName evidence="1">Uncharacterized protein</fullName>
    </submittedName>
</protein>
<sequence>MIAKLSNRLEGKPWYKLLGDIEYFLNNTVNRSTGKSPCQLVFGMSQRGSHADHLREWLEADCIMPGFEKIREEAIGRMLQEQQKQRLHYDRKHKVPIKYKAGDLVMVKNFDSTPGASKKLLPKYRSPYEVKKILGNDRYLLTDVPGFQNTQKLYTGTWAAGNMRRWIRTTTSE</sequence>
<dbReference type="Proteomes" id="UP000075809">
    <property type="component" value="Unassembled WGS sequence"/>
</dbReference>
<name>A0A151WIR9_9HYME</name>
<dbReference type="AlphaFoldDB" id="A0A151WIR9"/>
<evidence type="ECO:0000313" key="1">
    <source>
        <dbReference type="EMBL" id="KYQ47742.1"/>
    </source>
</evidence>
<dbReference type="Gene3D" id="3.30.420.10">
    <property type="entry name" value="Ribonuclease H-like superfamily/Ribonuclease H"/>
    <property type="match status" value="1"/>
</dbReference>